<proteinExistence type="predicted"/>
<accession>A0A9X9Q2I5</accession>
<reference evidence="1 2" key="1">
    <citation type="submission" date="2018-10" db="EMBL/GenBank/DDBJ databases">
        <authorList>
            <person name="Ekblom R."/>
            <person name="Jareborg N."/>
        </authorList>
    </citation>
    <scope>NUCLEOTIDE SEQUENCE [LARGE SCALE GENOMIC DNA]</scope>
    <source>
        <tissue evidence="1">Muscle</tissue>
    </source>
</reference>
<dbReference type="AlphaFoldDB" id="A0A9X9Q2I5"/>
<evidence type="ECO:0000313" key="1">
    <source>
        <dbReference type="EMBL" id="VCW98140.1"/>
    </source>
</evidence>
<organism evidence="1 2">
    <name type="scientific">Gulo gulo</name>
    <name type="common">Wolverine</name>
    <name type="synonym">Gluton</name>
    <dbReference type="NCBI Taxonomy" id="48420"/>
    <lineage>
        <taxon>Eukaryota</taxon>
        <taxon>Metazoa</taxon>
        <taxon>Chordata</taxon>
        <taxon>Craniata</taxon>
        <taxon>Vertebrata</taxon>
        <taxon>Euteleostomi</taxon>
        <taxon>Mammalia</taxon>
        <taxon>Eutheria</taxon>
        <taxon>Laurasiatheria</taxon>
        <taxon>Carnivora</taxon>
        <taxon>Caniformia</taxon>
        <taxon>Musteloidea</taxon>
        <taxon>Mustelidae</taxon>
        <taxon>Guloninae</taxon>
        <taxon>Gulo</taxon>
    </lineage>
</organism>
<dbReference type="Proteomes" id="UP000269945">
    <property type="component" value="Unassembled WGS sequence"/>
</dbReference>
<feature type="non-terminal residue" evidence="1">
    <location>
        <position position="1"/>
    </location>
</feature>
<protein>
    <submittedName>
        <fullName evidence="1">Uncharacterized protein</fullName>
    </submittedName>
</protein>
<sequence>LELFKFKKNYLFSVQLLQSIHNSPVVASEDVGHLGFEADHPSQRDSPKHE</sequence>
<name>A0A9X9Q2I5_GULGU</name>
<evidence type="ECO:0000313" key="2">
    <source>
        <dbReference type="Proteomes" id="UP000269945"/>
    </source>
</evidence>
<comment type="caution">
    <text evidence="1">The sequence shown here is derived from an EMBL/GenBank/DDBJ whole genome shotgun (WGS) entry which is preliminary data.</text>
</comment>
<gene>
    <name evidence="1" type="ORF">BN2614_LOCUS3</name>
</gene>
<keyword evidence="2" id="KW-1185">Reference proteome</keyword>
<dbReference type="EMBL" id="CYRY02024463">
    <property type="protein sequence ID" value="VCW98140.1"/>
    <property type="molecule type" value="Genomic_DNA"/>
</dbReference>